<dbReference type="OrthoDB" id="2691200at2759"/>
<dbReference type="STRING" id="930991.A0A0D0D6J3"/>
<dbReference type="InParanoid" id="A0A0D0D6J3"/>
<protein>
    <submittedName>
        <fullName evidence="1">Uncharacterized protein</fullName>
    </submittedName>
</protein>
<reference evidence="1 2" key="1">
    <citation type="submission" date="2014-04" db="EMBL/GenBank/DDBJ databases">
        <authorList>
            <consortium name="DOE Joint Genome Institute"/>
            <person name="Kuo A."/>
            <person name="Kohler A."/>
            <person name="Jargeat P."/>
            <person name="Nagy L.G."/>
            <person name="Floudas D."/>
            <person name="Copeland A."/>
            <person name="Barry K.W."/>
            <person name="Cichocki N."/>
            <person name="Veneault-Fourrey C."/>
            <person name="LaButti K."/>
            <person name="Lindquist E.A."/>
            <person name="Lipzen A."/>
            <person name="Lundell T."/>
            <person name="Morin E."/>
            <person name="Murat C."/>
            <person name="Sun H."/>
            <person name="Tunlid A."/>
            <person name="Henrissat B."/>
            <person name="Grigoriev I.V."/>
            <person name="Hibbett D.S."/>
            <person name="Martin F."/>
            <person name="Nordberg H.P."/>
            <person name="Cantor M.N."/>
            <person name="Hua S.X."/>
        </authorList>
    </citation>
    <scope>NUCLEOTIDE SEQUENCE [LARGE SCALE GENOMIC DNA]</scope>
    <source>
        <strain evidence="1 2">Ve08.2h10</strain>
    </source>
</reference>
<gene>
    <name evidence="1" type="ORF">PAXRUDRAFT_171738</name>
</gene>
<accession>A0A0D0D6J3</accession>
<dbReference type="AlphaFoldDB" id="A0A0D0D6J3"/>
<dbReference type="Proteomes" id="UP000054538">
    <property type="component" value="Unassembled WGS sequence"/>
</dbReference>
<name>A0A0D0D6J3_9AGAM</name>
<sequence length="201" mass="22920">MSFRTPYNQLTASLQSRQSLYPKSSVTVDDPTGAAYQNLCFWTQSKYSEWTHSPEAHSHGNWKTVFVEDINSITMSKDKLKAIWKAIHMGWIELINKGIVPESWGRLCASGRALFHLMIEKLFPIFKLAQNGWKLDLLCGNDYPGWVRNNTNDKGSWIINKIKCEEDSGEAQAVSCGRKWKAKWSTSQGVKKNIKGKHVLK</sequence>
<dbReference type="HOGENOM" id="CLU_069664_1_1_1"/>
<reference evidence="2" key="2">
    <citation type="submission" date="2015-01" db="EMBL/GenBank/DDBJ databases">
        <title>Evolutionary Origins and Diversification of the Mycorrhizal Mutualists.</title>
        <authorList>
            <consortium name="DOE Joint Genome Institute"/>
            <consortium name="Mycorrhizal Genomics Consortium"/>
            <person name="Kohler A."/>
            <person name="Kuo A."/>
            <person name="Nagy L.G."/>
            <person name="Floudas D."/>
            <person name="Copeland A."/>
            <person name="Barry K.W."/>
            <person name="Cichocki N."/>
            <person name="Veneault-Fourrey C."/>
            <person name="LaButti K."/>
            <person name="Lindquist E.A."/>
            <person name="Lipzen A."/>
            <person name="Lundell T."/>
            <person name="Morin E."/>
            <person name="Murat C."/>
            <person name="Riley R."/>
            <person name="Ohm R."/>
            <person name="Sun H."/>
            <person name="Tunlid A."/>
            <person name="Henrissat B."/>
            <person name="Grigoriev I.V."/>
            <person name="Hibbett D.S."/>
            <person name="Martin F."/>
        </authorList>
    </citation>
    <scope>NUCLEOTIDE SEQUENCE [LARGE SCALE GENOMIC DNA]</scope>
    <source>
        <strain evidence="2">Ve08.2h10</strain>
    </source>
</reference>
<evidence type="ECO:0000313" key="1">
    <source>
        <dbReference type="EMBL" id="KIK75779.1"/>
    </source>
</evidence>
<evidence type="ECO:0000313" key="2">
    <source>
        <dbReference type="Proteomes" id="UP000054538"/>
    </source>
</evidence>
<proteinExistence type="predicted"/>
<keyword evidence="2" id="KW-1185">Reference proteome</keyword>
<dbReference type="EMBL" id="KN827870">
    <property type="protein sequence ID" value="KIK75779.1"/>
    <property type="molecule type" value="Genomic_DNA"/>
</dbReference>
<organism evidence="1 2">
    <name type="scientific">Paxillus rubicundulus Ve08.2h10</name>
    <dbReference type="NCBI Taxonomy" id="930991"/>
    <lineage>
        <taxon>Eukaryota</taxon>
        <taxon>Fungi</taxon>
        <taxon>Dikarya</taxon>
        <taxon>Basidiomycota</taxon>
        <taxon>Agaricomycotina</taxon>
        <taxon>Agaricomycetes</taxon>
        <taxon>Agaricomycetidae</taxon>
        <taxon>Boletales</taxon>
        <taxon>Paxilineae</taxon>
        <taxon>Paxillaceae</taxon>
        <taxon>Paxillus</taxon>
    </lineage>
</organism>